<evidence type="ECO:0000313" key="3">
    <source>
        <dbReference type="EMBL" id="GAB17514.1"/>
    </source>
</evidence>
<dbReference type="eggNOG" id="ENOG50339QI">
    <property type="taxonomic scope" value="Bacteria"/>
</dbReference>
<reference evidence="3 4" key="1">
    <citation type="submission" date="2011-12" db="EMBL/GenBank/DDBJ databases">
        <title>Whole genome shotgun sequence of Gordonia effusa NBRC 100432.</title>
        <authorList>
            <person name="Yoshida I."/>
            <person name="Takarada H."/>
            <person name="Hosoyama A."/>
            <person name="Tsuchikane K."/>
            <person name="Katsumata H."/>
            <person name="Yamazaki S."/>
            <person name="Fujita N."/>
        </authorList>
    </citation>
    <scope>NUCLEOTIDE SEQUENCE [LARGE SCALE GENOMIC DNA]</scope>
    <source>
        <strain evidence="3 4">NBRC 100432</strain>
    </source>
</reference>
<dbReference type="AlphaFoldDB" id="H0QXG3"/>
<evidence type="ECO:0000256" key="1">
    <source>
        <dbReference type="SAM" id="MobiDB-lite"/>
    </source>
</evidence>
<dbReference type="Proteomes" id="UP000035034">
    <property type="component" value="Unassembled WGS sequence"/>
</dbReference>
<organism evidence="3 4">
    <name type="scientific">Gordonia effusa NBRC 100432</name>
    <dbReference type="NCBI Taxonomy" id="1077974"/>
    <lineage>
        <taxon>Bacteria</taxon>
        <taxon>Bacillati</taxon>
        <taxon>Actinomycetota</taxon>
        <taxon>Actinomycetes</taxon>
        <taxon>Mycobacteriales</taxon>
        <taxon>Gordoniaceae</taxon>
        <taxon>Gordonia</taxon>
    </lineage>
</organism>
<feature type="region of interest" description="Disordered" evidence="1">
    <location>
        <begin position="1"/>
        <end position="21"/>
    </location>
</feature>
<keyword evidence="4" id="KW-1185">Reference proteome</keyword>
<dbReference type="EMBL" id="BAEH01000035">
    <property type="protein sequence ID" value="GAB17514.1"/>
    <property type="molecule type" value="Genomic_DNA"/>
</dbReference>
<dbReference type="STRING" id="1077974.GOEFS_035_00460"/>
<proteinExistence type="predicted"/>
<gene>
    <name evidence="3" type="ORF">GOEFS_035_00460</name>
</gene>
<dbReference type="OrthoDB" id="3683556at2"/>
<evidence type="ECO:0000313" key="4">
    <source>
        <dbReference type="Proteomes" id="UP000035034"/>
    </source>
</evidence>
<protein>
    <recommendedName>
        <fullName evidence="2">DUF4873 domain-containing protein</fullName>
    </recommendedName>
</protein>
<sequence length="119" mass="13265">MSTPADDAHFHDDPHEESDYIGPATIIVRGTEIEVDVELRGYREPIDGIFRWIGRAQPNAELAEIVGDLQRMPAVIRTPHSSREGHVGDVDFWGRYRVIGKSTPPFKVATELADVEAAE</sequence>
<feature type="compositionally biased region" description="Basic and acidic residues" evidence="1">
    <location>
        <begin position="1"/>
        <end position="18"/>
    </location>
</feature>
<name>H0QXG3_9ACTN</name>
<dbReference type="InterPro" id="IPR032371">
    <property type="entry name" value="DUF4873"/>
</dbReference>
<dbReference type="RefSeq" id="WP_007316852.1">
    <property type="nucleotide sequence ID" value="NZ_BAEH01000035.1"/>
</dbReference>
<evidence type="ECO:0000259" key="2">
    <source>
        <dbReference type="Pfam" id="PF16170"/>
    </source>
</evidence>
<dbReference type="Pfam" id="PF16170">
    <property type="entry name" value="DUF4873"/>
    <property type="match status" value="1"/>
</dbReference>
<accession>H0QXG3</accession>
<feature type="domain" description="DUF4873" evidence="2">
    <location>
        <begin position="17"/>
        <end position="108"/>
    </location>
</feature>
<comment type="caution">
    <text evidence="3">The sequence shown here is derived from an EMBL/GenBank/DDBJ whole genome shotgun (WGS) entry which is preliminary data.</text>
</comment>